<proteinExistence type="inferred from homology"/>
<organism evidence="9 10">
    <name type="scientific">Candidatus Woykebacteria bacterium RBG_13_40_15</name>
    <dbReference type="NCBI Taxonomy" id="1802593"/>
    <lineage>
        <taxon>Bacteria</taxon>
        <taxon>Candidatus Woykeibacteriota</taxon>
    </lineage>
</organism>
<dbReference type="PANTHER" id="PTHR11404">
    <property type="entry name" value="SUPEROXIDE DISMUTASE 2"/>
    <property type="match status" value="1"/>
</dbReference>
<dbReference type="InterPro" id="IPR036324">
    <property type="entry name" value="Mn/Fe_SOD_N_sf"/>
</dbReference>
<feature type="domain" description="Manganese/iron superoxide dismutase N-terminal" evidence="7">
    <location>
        <begin position="7"/>
        <end position="82"/>
    </location>
</feature>
<feature type="binding site" evidence="5">
    <location>
        <position position="75"/>
    </location>
    <ligand>
        <name>Mn(2+)</name>
        <dbReference type="ChEBI" id="CHEBI:29035"/>
    </ligand>
</feature>
<dbReference type="PROSITE" id="PS00088">
    <property type="entry name" value="SOD_MN"/>
    <property type="match status" value="1"/>
</dbReference>
<dbReference type="Gene3D" id="1.10.287.990">
    <property type="entry name" value="Fe,Mn superoxide dismutase (SOD) domain"/>
    <property type="match status" value="1"/>
</dbReference>
<evidence type="ECO:0000256" key="6">
    <source>
        <dbReference type="RuleBase" id="RU000414"/>
    </source>
</evidence>
<dbReference type="Proteomes" id="UP000176631">
    <property type="component" value="Unassembled WGS sequence"/>
</dbReference>
<dbReference type="PIRSF" id="PIRSF000349">
    <property type="entry name" value="SODismutase"/>
    <property type="match status" value="1"/>
</dbReference>
<evidence type="ECO:0000256" key="1">
    <source>
        <dbReference type="ARBA" id="ARBA00008714"/>
    </source>
</evidence>
<dbReference type="InterPro" id="IPR001189">
    <property type="entry name" value="Mn/Fe_SOD"/>
</dbReference>
<comment type="catalytic activity">
    <reaction evidence="6">
        <text>2 superoxide + 2 H(+) = H2O2 + O2</text>
        <dbReference type="Rhea" id="RHEA:20696"/>
        <dbReference type="ChEBI" id="CHEBI:15378"/>
        <dbReference type="ChEBI" id="CHEBI:15379"/>
        <dbReference type="ChEBI" id="CHEBI:16240"/>
        <dbReference type="ChEBI" id="CHEBI:18421"/>
        <dbReference type="EC" id="1.15.1.1"/>
    </reaction>
</comment>
<dbReference type="EC" id="1.15.1.1" evidence="2 6"/>
<keyword evidence="3 5" id="KW-0479">Metal-binding</keyword>
<feature type="binding site" evidence="5">
    <location>
        <position position="161"/>
    </location>
    <ligand>
        <name>Mn(2+)</name>
        <dbReference type="ChEBI" id="CHEBI:29035"/>
    </ligand>
</feature>
<sequence>MPQKGLYTLPPLPYGYGDLIPFLSSEQLKIHHAAYVTEVNNILEKLDKDRKEGSNLDIKGVLKALSFNLGGHVLHSMFWANMMPANKARKEPSGSLSKLIKKEFGTFERFRKEFSLTASSVEGSGWVALTYCNQTGQLLLMQIEKHNTNIYPTCRILMVLDMFEHAYYIDYKNEKKKYIETFWNVVNWEEISRRLED</sequence>
<comment type="caution">
    <text evidence="9">The sequence shown here is derived from an EMBL/GenBank/DDBJ whole genome shotgun (WGS) entry which is preliminary data.</text>
</comment>
<keyword evidence="4 6" id="KW-0560">Oxidoreductase</keyword>
<dbReference type="EMBL" id="MHCP01000025">
    <property type="protein sequence ID" value="OGY23477.1"/>
    <property type="molecule type" value="Genomic_DNA"/>
</dbReference>
<accession>A0A1G1W7Z6</accession>
<evidence type="ECO:0000256" key="5">
    <source>
        <dbReference type="PIRSR" id="PIRSR000349-1"/>
    </source>
</evidence>
<gene>
    <name evidence="9" type="ORF">A2172_04645</name>
</gene>
<dbReference type="GO" id="GO:0046872">
    <property type="term" value="F:metal ion binding"/>
    <property type="evidence" value="ECO:0007669"/>
    <property type="project" value="UniProtKB-KW"/>
</dbReference>
<dbReference type="SUPFAM" id="SSF46609">
    <property type="entry name" value="Fe,Mn superoxide dismutase (SOD), N-terminal domain"/>
    <property type="match status" value="1"/>
</dbReference>
<comment type="similarity">
    <text evidence="1 6">Belongs to the iron/manganese superoxide dismutase family.</text>
</comment>
<evidence type="ECO:0000256" key="3">
    <source>
        <dbReference type="ARBA" id="ARBA00022723"/>
    </source>
</evidence>
<feature type="binding site" evidence="5">
    <location>
        <position position="31"/>
    </location>
    <ligand>
        <name>Mn(2+)</name>
        <dbReference type="ChEBI" id="CHEBI:29035"/>
    </ligand>
</feature>
<dbReference type="InterPro" id="IPR019832">
    <property type="entry name" value="Mn/Fe_SOD_C"/>
</dbReference>
<protein>
    <recommendedName>
        <fullName evidence="2 6">Superoxide dismutase</fullName>
        <ecNumber evidence="2 6">1.15.1.1</ecNumber>
    </recommendedName>
</protein>
<evidence type="ECO:0000259" key="8">
    <source>
        <dbReference type="Pfam" id="PF02777"/>
    </source>
</evidence>
<dbReference type="Pfam" id="PF00081">
    <property type="entry name" value="Sod_Fe_N"/>
    <property type="match status" value="1"/>
</dbReference>
<evidence type="ECO:0000313" key="10">
    <source>
        <dbReference type="Proteomes" id="UP000176631"/>
    </source>
</evidence>
<dbReference type="Gene3D" id="3.55.40.20">
    <property type="entry name" value="Iron/manganese superoxide dismutase, C-terminal domain"/>
    <property type="match status" value="1"/>
</dbReference>
<dbReference type="PRINTS" id="PR01703">
    <property type="entry name" value="MNSODISMTASE"/>
</dbReference>
<evidence type="ECO:0000259" key="7">
    <source>
        <dbReference type="Pfam" id="PF00081"/>
    </source>
</evidence>
<name>A0A1G1W7Z6_9BACT</name>
<comment type="function">
    <text evidence="6">Destroys radicals which are normally produced within the cells and which are toxic to biological systems.</text>
</comment>
<dbReference type="AlphaFoldDB" id="A0A1G1W7Z6"/>
<dbReference type="Pfam" id="PF02777">
    <property type="entry name" value="Sod_Fe_C"/>
    <property type="match status" value="1"/>
</dbReference>
<feature type="binding site" evidence="5">
    <location>
        <position position="165"/>
    </location>
    <ligand>
        <name>Mn(2+)</name>
        <dbReference type="ChEBI" id="CHEBI:29035"/>
    </ligand>
</feature>
<dbReference type="InterPro" id="IPR019831">
    <property type="entry name" value="Mn/Fe_SOD_N"/>
</dbReference>
<dbReference type="FunFam" id="3.55.40.20:FF:000004">
    <property type="entry name" value="Superoxide dismutase [Fe]"/>
    <property type="match status" value="1"/>
</dbReference>
<dbReference type="GO" id="GO:0004784">
    <property type="term" value="F:superoxide dismutase activity"/>
    <property type="evidence" value="ECO:0007669"/>
    <property type="project" value="UniProtKB-EC"/>
</dbReference>
<feature type="domain" description="Manganese/iron superoxide dismutase C-terminal" evidence="8">
    <location>
        <begin position="92"/>
        <end position="194"/>
    </location>
</feature>
<dbReference type="PANTHER" id="PTHR11404:SF6">
    <property type="entry name" value="SUPEROXIDE DISMUTASE [MN], MITOCHONDRIAL"/>
    <property type="match status" value="1"/>
</dbReference>
<evidence type="ECO:0000313" key="9">
    <source>
        <dbReference type="EMBL" id="OGY23477.1"/>
    </source>
</evidence>
<dbReference type="InterPro" id="IPR019833">
    <property type="entry name" value="Mn/Fe_SOD_BS"/>
</dbReference>
<dbReference type="InterPro" id="IPR050265">
    <property type="entry name" value="Fe/Mn_Superoxide_Dismutase"/>
</dbReference>
<reference evidence="9 10" key="1">
    <citation type="journal article" date="2016" name="Nat. Commun.">
        <title>Thousands of microbial genomes shed light on interconnected biogeochemical processes in an aquifer system.</title>
        <authorList>
            <person name="Anantharaman K."/>
            <person name="Brown C.T."/>
            <person name="Hug L.A."/>
            <person name="Sharon I."/>
            <person name="Castelle C.J."/>
            <person name="Probst A.J."/>
            <person name="Thomas B.C."/>
            <person name="Singh A."/>
            <person name="Wilkins M.J."/>
            <person name="Karaoz U."/>
            <person name="Brodie E.L."/>
            <person name="Williams K.H."/>
            <person name="Hubbard S.S."/>
            <person name="Banfield J.F."/>
        </authorList>
    </citation>
    <scope>NUCLEOTIDE SEQUENCE [LARGE SCALE GENOMIC DNA]</scope>
</reference>
<dbReference type="InterPro" id="IPR036314">
    <property type="entry name" value="SOD_C_sf"/>
</dbReference>
<evidence type="ECO:0000256" key="2">
    <source>
        <dbReference type="ARBA" id="ARBA00012682"/>
    </source>
</evidence>
<evidence type="ECO:0000256" key="4">
    <source>
        <dbReference type="ARBA" id="ARBA00023002"/>
    </source>
</evidence>
<dbReference type="SUPFAM" id="SSF54719">
    <property type="entry name" value="Fe,Mn superoxide dismutase (SOD), C-terminal domain"/>
    <property type="match status" value="1"/>
</dbReference>
<dbReference type="STRING" id="1802593.A2172_04645"/>